<feature type="domain" description="MSP" evidence="4">
    <location>
        <begin position="8"/>
        <end position="133"/>
    </location>
</feature>
<dbReference type="InterPro" id="IPR000535">
    <property type="entry name" value="MSP_dom"/>
</dbReference>
<dbReference type="SUPFAM" id="SSF50104">
    <property type="entry name" value="Translation proteins SH3-like domain"/>
    <property type="match status" value="1"/>
</dbReference>
<dbReference type="GO" id="GO:0022625">
    <property type="term" value="C:cytosolic large ribosomal subunit"/>
    <property type="evidence" value="ECO:0007669"/>
    <property type="project" value="TreeGrafter"/>
</dbReference>
<comment type="similarity">
    <text evidence="1">Belongs to the eukaryotic ribosomal protein eL14 family.</text>
</comment>
<dbReference type="GO" id="GO:0003735">
    <property type="term" value="F:structural constituent of ribosome"/>
    <property type="evidence" value="ECO:0007669"/>
    <property type="project" value="InterPro"/>
</dbReference>
<dbReference type="InterPro" id="IPR008991">
    <property type="entry name" value="Translation_prot_SH3-like_sf"/>
</dbReference>
<proteinExistence type="inferred from homology"/>
<dbReference type="Pfam" id="PF00635">
    <property type="entry name" value="Motile_Sperm"/>
    <property type="match status" value="1"/>
</dbReference>
<dbReference type="Pfam" id="PF01929">
    <property type="entry name" value="Ribosomal_L14e"/>
    <property type="match status" value="1"/>
</dbReference>
<dbReference type="EMBL" id="CDMY01000487">
    <property type="protein sequence ID" value="CEM16919.1"/>
    <property type="molecule type" value="Genomic_DNA"/>
</dbReference>
<dbReference type="Pfam" id="PF00467">
    <property type="entry name" value="KOW"/>
    <property type="match status" value="1"/>
</dbReference>
<evidence type="ECO:0000313" key="6">
    <source>
        <dbReference type="Proteomes" id="UP000041254"/>
    </source>
</evidence>
<dbReference type="InParanoid" id="A0A0G4FR40"/>
<dbReference type="InterPro" id="IPR005824">
    <property type="entry name" value="KOW"/>
</dbReference>
<dbReference type="AlphaFoldDB" id="A0A0G4FR40"/>
<evidence type="ECO:0000256" key="3">
    <source>
        <dbReference type="ARBA" id="ARBA00023274"/>
    </source>
</evidence>
<dbReference type="Proteomes" id="UP000041254">
    <property type="component" value="Unassembled WGS sequence"/>
</dbReference>
<keyword evidence="6" id="KW-1185">Reference proteome</keyword>
<dbReference type="PANTHER" id="PTHR11127">
    <property type="entry name" value="60S RIBOSOMAL PROTEIN L14"/>
    <property type="match status" value="1"/>
</dbReference>
<dbReference type="InterPro" id="IPR002784">
    <property type="entry name" value="Ribosomal_eL14_dom"/>
</dbReference>
<keyword evidence="2" id="KW-0689">Ribosomal protein</keyword>
<dbReference type="GO" id="GO:0006412">
    <property type="term" value="P:translation"/>
    <property type="evidence" value="ECO:0007669"/>
    <property type="project" value="InterPro"/>
</dbReference>
<dbReference type="InterPro" id="IPR008962">
    <property type="entry name" value="PapD-like_sf"/>
</dbReference>
<dbReference type="OrthoDB" id="1875589at2759"/>
<accession>A0A0G4FR40</accession>
<sequence>MAKREGVNIILTPLLSVTLEKTIEFPVQLDSPVTANLRLENTTNAPVAYKIQTTAPLNYIYMPGYGTLKAQDTQGWLITLKKPMADPPPSTDRFRVMATQGFRVQGFSCLTQGLGSQPLPSGVRMTFTRFVEPGRVCLITYGPDVGKICTIVDVVDDRRALIDGPLTGVVRQTIPYKRLRLTDLRVEVDRGCSTDSLAQALEDDSTLSKWEETTWAKKLAAKKRRANLTDLERFKVMVARKKKSRVIKDAIKKK</sequence>
<evidence type="ECO:0000256" key="2">
    <source>
        <dbReference type="ARBA" id="ARBA00022980"/>
    </source>
</evidence>
<dbReference type="Gene3D" id="6.10.250.2270">
    <property type="match status" value="1"/>
</dbReference>
<dbReference type="VEuPathDB" id="CryptoDB:Vbra_2559"/>
<dbReference type="InterPro" id="IPR014722">
    <property type="entry name" value="Rib_uL2_dom2"/>
</dbReference>
<gene>
    <name evidence="5" type="ORF">Vbra_2559</name>
</gene>
<evidence type="ECO:0000313" key="5">
    <source>
        <dbReference type="EMBL" id="CEM16919.1"/>
    </source>
</evidence>
<dbReference type="GO" id="GO:0003723">
    <property type="term" value="F:RNA binding"/>
    <property type="evidence" value="ECO:0007669"/>
    <property type="project" value="InterPro"/>
</dbReference>
<protein>
    <recommendedName>
        <fullName evidence="4">MSP domain-containing protein</fullName>
    </recommendedName>
</protein>
<dbReference type="Gene3D" id="2.60.40.10">
    <property type="entry name" value="Immunoglobulins"/>
    <property type="match status" value="1"/>
</dbReference>
<dbReference type="SUPFAM" id="SSF49354">
    <property type="entry name" value="PapD-like"/>
    <property type="match status" value="1"/>
</dbReference>
<dbReference type="PANTHER" id="PTHR11127:SF2">
    <property type="entry name" value="LARGE RIBOSOMAL SUBUNIT PROTEIN EL14"/>
    <property type="match status" value="1"/>
</dbReference>
<keyword evidence="3" id="KW-0687">Ribonucleoprotein</keyword>
<name>A0A0G4FR40_VITBC</name>
<dbReference type="CDD" id="cd23702">
    <property type="entry name" value="eL14"/>
    <property type="match status" value="1"/>
</dbReference>
<dbReference type="Gene3D" id="2.30.30.30">
    <property type="match status" value="1"/>
</dbReference>
<dbReference type="InterPro" id="IPR039660">
    <property type="entry name" value="Ribosomal_eL14"/>
</dbReference>
<evidence type="ECO:0000256" key="1">
    <source>
        <dbReference type="ARBA" id="ARBA00006592"/>
    </source>
</evidence>
<dbReference type="PROSITE" id="PS50202">
    <property type="entry name" value="MSP"/>
    <property type="match status" value="1"/>
</dbReference>
<reference evidence="5 6" key="1">
    <citation type="submission" date="2014-11" db="EMBL/GenBank/DDBJ databases">
        <authorList>
            <person name="Zhu J."/>
            <person name="Qi W."/>
            <person name="Song R."/>
        </authorList>
    </citation>
    <scope>NUCLEOTIDE SEQUENCE [LARGE SCALE GENOMIC DNA]</scope>
</reference>
<evidence type="ECO:0000259" key="4">
    <source>
        <dbReference type="PROSITE" id="PS50202"/>
    </source>
</evidence>
<dbReference type="STRING" id="1169540.A0A0G4FR40"/>
<organism evidence="5 6">
    <name type="scientific">Vitrella brassicaformis (strain CCMP3155)</name>
    <dbReference type="NCBI Taxonomy" id="1169540"/>
    <lineage>
        <taxon>Eukaryota</taxon>
        <taxon>Sar</taxon>
        <taxon>Alveolata</taxon>
        <taxon>Colpodellida</taxon>
        <taxon>Vitrellaceae</taxon>
        <taxon>Vitrella</taxon>
    </lineage>
</organism>
<dbReference type="GO" id="GO:0042273">
    <property type="term" value="P:ribosomal large subunit biogenesis"/>
    <property type="evidence" value="ECO:0007669"/>
    <property type="project" value="TreeGrafter"/>
</dbReference>
<dbReference type="InterPro" id="IPR013783">
    <property type="entry name" value="Ig-like_fold"/>
</dbReference>